<accession>A0A9D1WEM9</accession>
<reference evidence="2" key="2">
    <citation type="submission" date="2021-04" db="EMBL/GenBank/DDBJ databases">
        <authorList>
            <person name="Gilroy R."/>
        </authorList>
    </citation>
    <scope>NUCLEOTIDE SEQUENCE</scope>
    <source>
        <strain evidence="2">USASDec5-558</strain>
    </source>
</reference>
<feature type="compositionally biased region" description="Low complexity" evidence="1">
    <location>
        <begin position="225"/>
        <end position="242"/>
    </location>
</feature>
<dbReference type="Proteomes" id="UP000886829">
    <property type="component" value="Unassembled WGS sequence"/>
</dbReference>
<dbReference type="EMBL" id="DXEV01000201">
    <property type="protein sequence ID" value="HIX57815.1"/>
    <property type="molecule type" value="Genomic_DNA"/>
</dbReference>
<evidence type="ECO:0000256" key="1">
    <source>
        <dbReference type="SAM" id="MobiDB-lite"/>
    </source>
</evidence>
<evidence type="ECO:0000313" key="2">
    <source>
        <dbReference type="EMBL" id="HIX57815.1"/>
    </source>
</evidence>
<sequence length="572" mass="64756">MPLHDSDEEILIDALSGVVVLTEEAKQERREHSQWYPLADLYPRLSRDQKMDNIMRLRAAIKPISTIALQYPQLRYQQRFFLTEDQLFATSVKCLNGNGRACLLVGHFYDSQIYLQRQLFPTSPRNARRADQSIDPRVAIIVLGRLRQSFLTETSRSPEKNEPQDSFNYPLLDSGFGIIDSSLSDLHNTSNQATVRPPIKVPLSLPSHADETQQSGATEEQSIASLPSEQSRLSEQSRSPEQAQTNPLTPMKREDLLPPAASQQERSKLLSQLATHITTLHPYALHNMLAVNNGLRFGQAYVTERNLVANFLHALVYYRLGCHLSNRSSCAMLANIKGRLGSEILLHQLPIFDTALGIDYLHNGCFAGDSVACANLSILYFNGMEFPSQEELQKIEEMQRLAATEDFPERDALKHLANQDEHHWEQAPITKQNLTIDHILRVDITDPDQEFTDTTFNRKSINMYSDPPRYLIKPDLKLAITMFQHSCDLAINTAQHLRPDNELLGLGCYTLGRIYLGGTAVTHSQNIKPHRTVALNLLRHSCDLQYTLGCELTHALFLGWEQDMKDPLAPEK</sequence>
<dbReference type="InterPro" id="IPR040239">
    <property type="entry name" value="HcpB-like"/>
</dbReference>
<dbReference type="PANTHER" id="PTHR13891:SF1">
    <property type="entry name" value="CYTOCHROME C OXIDASE ASSEMBLY FACTOR 7"/>
    <property type="match status" value="1"/>
</dbReference>
<organism evidence="2 3">
    <name type="scientific">Candidatus Anaerobiospirillum pullistercoris</name>
    <dbReference type="NCBI Taxonomy" id="2838452"/>
    <lineage>
        <taxon>Bacteria</taxon>
        <taxon>Pseudomonadati</taxon>
        <taxon>Pseudomonadota</taxon>
        <taxon>Gammaproteobacteria</taxon>
        <taxon>Aeromonadales</taxon>
        <taxon>Succinivibrionaceae</taxon>
        <taxon>Anaerobiospirillum</taxon>
    </lineage>
</organism>
<proteinExistence type="predicted"/>
<name>A0A9D1WEM9_9GAMM</name>
<comment type="caution">
    <text evidence="2">The sequence shown here is derived from an EMBL/GenBank/DDBJ whole genome shotgun (WGS) entry which is preliminary data.</text>
</comment>
<gene>
    <name evidence="2" type="ORF">H9850_10155</name>
</gene>
<dbReference type="SUPFAM" id="SSF81901">
    <property type="entry name" value="HCP-like"/>
    <property type="match status" value="1"/>
</dbReference>
<feature type="region of interest" description="Disordered" evidence="1">
    <location>
        <begin position="194"/>
        <end position="254"/>
    </location>
</feature>
<protein>
    <submittedName>
        <fullName evidence="2">Uncharacterized protein</fullName>
    </submittedName>
</protein>
<evidence type="ECO:0000313" key="3">
    <source>
        <dbReference type="Proteomes" id="UP000886829"/>
    </source>
</evidence>
<reference evidence="2" key="1">
    <citation type="journal article" date="2021" name="PeerJ">
        <title>Extensive microbial diversity within the chicken gut microbiome revealed by metagenomics and culture.</title>
        <authorList>
            <person name="Gilroy R."/>
            <person name="Ravi A."/>
            <person name="Getino M."/>
            <person name="Pursley I."/>
            <person name="Horton D.L."/>
            <person name="Alikhan N.F."/>
            <person name="Baker D."/>
            <person name="Gharbi K."/>
            <person name="Hall N."/>
            <person name="Watson M."/>
            <person name="Adriaenssens E.M."/>
            <person name="Foster-Nyarko E."/>
            <person name="Jarju S."/>
            <person name="Secka A."/>
            <person name="Antonio M."/>
            <person name="Oren A."/>
            <person name="Chaudhuri R.R."/>
            <person name="La Ragione R."/>
            <person name="Hildebrand F."/>
            <person name="Pallen M.J."/>
        </authorList>
    </citation>
    <scope>NUCLEOTIDE SEQUENCE</scope>
    <source>
        <strain evidence="2">USASDec5-558</strain>
    </source>
</reference>
<dbReference type="AlphaFoldDB" id="A0A9D1WEM9"/>
<dbReference type="PANTHER" id="PTHR13891">
    <property type="entry name" value="CYTOCHROME C OXIDASE ASSEMBLY FACTOR 7"/>
    <property type="match status" value="1"/>
</dbReference>
<feature type="compositionally biased region" description="Polar residues" evidence="1">
    <location>
        <begin position="212"/>
        <end position="224"/>
    </location>
</feature>